<proteinExistence type="predicted"/>
<keyword evidence="1" id="KW-1133">Transmembrane helix</keyword>
<sequence length="227" mass="24843">MFIVGVRRLRIAAAVLLACLALNLLIPALVSAQRALPLPSTTTATYDGPVPYSLEVSYTRGATRGEVAIEARMLIDATEHRDSYTARADTALPVDDRPGLTYLFPAVPRPRSYPYADPFASGAVPLDYVGPGNVAGVETYQYRAVVDEGDYQAERIIDLERRTGRVLDETWSTADGLFRLSEESRRAAVDTARGSVRMLRGFEVLSWLSRAVAVLTLAWLAVAVARR</sequence>
<feature type="transmembrane region" description="Helical" evidence="1">
    <location>
        <begin position="207"/>
        <end position="225"/>
    </location>
</feature>
<evidence type="ECO:0008006" key="4">
    <source>
        <dbReference type="Google" id="ProtNLM"/>
    </source>
</evidence>
<dbReference type="Pfam" id="PF11271">
    <property type="entry name" value="PorA"/>
    <property type="match status" value="1"/>
</dbReference>
<dbReference type="EMBL" id="LT629765">
    <property type="protein sequence ID" value="SDS81965.1"/>
    <property type="molecule type" value="Genomic_DNA"/>
</dbReference>
<accession>A0A1H1VB41</accession>
<keyword evidence="3" id="KW-1185">Reference proteome</keyword>
<name>A0A1H1VB41_9CORY</name>
<evidence type="ECO:0000313" key="3">
    <source>
        <dbReference type="Proteomes" id="UP000182237"/>
    </source>
</evidence>
<dbReference type="Proteomes" id="UP000182237">
    <property type="component" value="Chromosome I"/>
</dbReference>
<gene>
    <name evidence="2" type="ORF">SAMN04488539_2463</name>
</gene>
<dbReference type="RefSeq" id="WP_019194781.1">
    <property type="nucleotide sequence ID" value="NZ_LT629765.1"/>
</dbReference>
<keyword evidence="1" id="KW-0472">Membrane</keyword>
<reference evidence="2 3" key="1">
    <citation type="submission" date="2016-10" db="EMBL/GenBank/DDBJ databases">
        <authorList>
            <person name="de Groot N.N."/>
        </authorList>
    </citation>
    <scope>NUCLEOTIDE SEQUENCE [LARGE SCALE GENOMIC DNA]</scope>
    <source>
        <strain evidence="2 3">DSM 45434</strain>
    </source>
</reference>
<evidence type="ECO:0000313" key="2">
    <source>
        <dbReference type="EMBL" id="SDS81965.1"/>
    </source>
</evidence>
<keyword evidence="1" id="KW-0812">Transmembrane</keyword>
<dbReference type="eggNOG" id="ENOG5031JE4">
    <property type="taxonomic scope" value="Bacteria"/>
</dbReference>
<organism evidence="2 3">
    <name type="scientific">Corynebacterium timonense</name>
    <dbReference type="NCBI Taxonomy" id="441500"/>
    <lineage>
        <taxon>Bacteria</taxon>
        <taxon>Bacillati</taxon>
        <taxon>Actinomycetota</taxon>
        <taxon>Actinomycetes</taxon>
        <taxon>Mycobacteriales</taxon>
        <taxon>Corynebacteriaceae</taxon>
        <taxon>Corynebacterium</taxon>
    </lineage>
</organism>
<evidence type="ECO:0000256" key="1">
    <source>
        <dbReference type="SAM" id="Phobius"/>
    </source>
</evidence>
<protein>
    <recommendedName>
        <fullName evidence="4">DUF3068 domain-containing protein</fullName>
    </recommendedName>
</protein>
<dbReference type="AlphaFoldDB" id="A0A1H1VB41"/>
<dbReference type="InterPro" id="IPR021424">
    <property type="entry name" value="PorA"/>
</dbReference>
<dbReference type="STRING" id="1203190.GCA_000312345_01990"/>